<accession>A0AAW8UEE5</accession>
<keyword evidence="3" id="KW-0255">Endonuclease</keyword>
<dbReference type="EC" id="3.1.21.-" evidence="3"/>
<proteinExistence type="predicted"/>
<dbReference type="Proteomes" id="UP001250218">
    <property type="component" value="Unassembled WGS sequence"/>
</dbReference>
<evidence type="ECO:0000256" key="2">
    <source>
        <dbReference type="ARBA" id="ARBA00023125"/>
    </source>
</evidence>
<dbReference type="GO" id="GO:0009307">
    <property type="term" value="P:DNA restriction-modification system"/>
    <property type="evidence" value="ECO:0007669"/>
    <property type="project" value="UniProtKB-KW"/>
</dbReference>
<evidence type="ECO:0000313" key="3">
    <source>
        <dbReference type="EMBL" id="MDT2945351.1"/>
    </source>
</evidence>
<dbReference type="GO" id="GO:0003677">
    <property type="term" value="F:DNA binding"/>
    <property type="evidence" value="ECO:0007669"/>
    <property type="project" value="UniProtKB-KW"/>
</dbReference>
<dbReference type="SUPFAM" id="SSF116734">
    <property type="entry name" value="DNA methylase specificity domain"/>
    <property type="match status" value="1"/>
</dbReference>
<organism evidence="3 4">
    <name type="scientific">Lactococcus lactis</name>
    <dbReference type="NCBI Taxonomy" id="1358"/>
    <lineage>
        <taxon>Bacteria</taxon>
        <taxon>Bacillati</taxon>
        <taxon>Bacillota</taxon>
        <taxon>Bacilli</taxon>
        <taxon>Lactobacillales</taxon>
        <taxon>Streptococcaceae</taxon>
        <taxon>Lactococcus</taxon>
    </lineage>
</organism>
<reference evidence="3" key="1">
    <citation type="submission" date="2023-03" db="EMBL/GenBank/DDBJ databases">
        <authorList>
            <person name="Shen W."/>
            <person name="Cai J."/>
        </authorList>
    </citation>
    <scope>NUCLEOTIDE SEQUENCE</scope>
    <source>
        <strain evidence="3">Y37</strain>
    </source>
</reference>
<keyword evidence="1" id="KW-0680">Restriction system</keyword>
<keyword evidence="3" id="KW-0378">Hydrolase</keyword>
<name>A0AAW8UEE5_9LACT</name>
<dbReference type="Gene3D" id="3.90.220.20">
    <property type="entry name" value="DNA methylase specificity domains"/>
    <property type="match status" value="1"/>
</dbReference>
<dbReference type="GO" id="GO:0016787">
    <property type="term" value="F:hydrolase activity"/>
    <property type="evidence" value="ECO:0007669"/>
    <property type="project" value="UniProtKB-KW"/>
</dbReference>
<dbReference type="EMBL" id="JARQDL010000003">
    <property type="protein sequence ID" value="MDT2945351.1"/>
    <property type="molecule type" value="Genomic_DNA"/>
</dbReference>
<evidence type="ECO:0000256" key="1">
    <source>
        <dbReference type="ARBA" id="ARBA00022747"/>
    </source>
</evidence>
<keyword evidence="2" id="KW-0238">DNA-binding</keyword>
<protein>
    <submittedName>
        <fullName evidence="3">Restriction endonuclease subunit S</fullName>
        <ecNumber evidence="3">3.1.21.-</ecNumber>
    </submittedName>
</protein>
<dbReference type="AlphaFoldDB" id="A0AAW8UEE5"/>
<gene>
    <name evidence="3" type="ORF">P7I04_04760</name>
</gene>
<keyword evidence="3" id="KW-0540">Nuclease</keyword>
<dbReference type="InterPro" id="IPR044946">
    <property type="entry name" value="Restrct_endonuc_typeI_TRD_sf"/>
</dbReference>
<evidence type="ECO:0000313" key="4">
    <source>
        <dbReference type="Proteomes" id="UP001250218"/>
    </source>
</evidence>
<comment type="caution">
    <text evidence="3">The sequence shown here is derived from an EMBL/GenBank/DDBJ whole genome shotgun (WGS) entry which is preliminary data.</text>
</comment>
<sequence length="122" mass="14139">MKCNQQLTPIFTSLDHVGKVARVKNQYPNVVAGGFVFHFTPYKLTDDFSQFLEYCHSSPLYYNQIKKITNLSGQALYNIPKSKLMKLLLSLPNKDEQVRINSQVEQYMSKISLLEKQFGFVR</sequence>
<dbReference type="GO" id="GO:0004519">
    <property type="term" value="F:endonuclease activity"/>
    <property type="evidence" value="ECO:0007669"/>
    <property type="project" value="UniProtKB-KW"/>
</dbReference>